<evidence type="ECO:0000313" key="1">
    <source>
        <dbReference type="EMBL" id="SVD43230.1"/>
    </source>
</evidence>
<feature type="non-terminal residue" evidence="1">
    <location>
        <position position="64"/>
    </location>
</feature>
<name>A0A382V9U7_9ZZZZ</name>
<sequence>MTLRYHLFLAVCFLPKISILAVDERPAEISTASREGAFKVHTVLSAYQAGTTRIRVLLPAGFDR</sequence>
<reference evidence="1" key="1">
    <citation type="submission" date="2018-05" db="EMBL/GenBank/DDBJ databases">
        <authorList>
            <person name="Lanie J.A."/>
            <person name="Ng W.-L."/>
            <person name="Kazmierczak K.M."/>
            <person name="Andrzejewski T.M."/>
            <person name="Davidsen T.M."/>
            <person name="Wayne K.J."/>
            <person name="Tettelin H."/>
            <person name="Glass J.I."/>
            <person name="Rusch D."/>
            <person name="Podicherti R."/>
            <person name="Tsui H.-C.T."/>
            <person name="Winkler M.E."/>
        </authorList>
    </citation>
    <scope>NUCLEOTIDE SEQUENCE</scope>
</reference>
<protein>
    <submittedName>
        <fullName evidence="1">Uncharacterized protein</fullName>
    </submittedName>
</protein>
<dbReference type="AlphaFoldDB" id="A0A382V9U7"/>
<gene>
    <name evidence="1" type="ORF">METZ01_LOCUS396084</name>
</gene>
<proteinExistence type="predicted"/>
<accession>A0A382V9U7</accession>
<dbReference type="EMBL" id="UINC01150277">
    <property type="protein sequence ID" value="SVD43230.1"/>
    <property type="molecule type" value="Genomic_DNA"/>
</dbReference>
<organism evidence="1">
    <name type="scientific">marine metagenome</name>
    <dbReference type="NCBI Taxonomy" id="408172"/>
    <lineage>
        <taxon>unclassified sequences</taxon>
        <taxon>metagenomes</taxon>
        <taxon>ecological metagenomes</taxon>
    </lineage>
</organism>